<evidence type="ECO:0000313" key="5">
    <source>
        <dbReference type="EMBL" id="MBA2227605.1"/>
    </source>
</evidence>
<accession>A0A7V8VGS2</accession>
<dbReference type="PANTHER" id="PTHR39181">
    <property type="entry name" value="TYROSINE-PROTEIN PHOSPHATASE YWQE"/>
    <property type="match status" value="1"/>
</dbReference>
<comment type="catalytic activity">
    <reaction evidence="4">
        <text>O-phospho-L-tyrosyl-[protein] + H2O = L-tyrosyl-[protein] + phosphate</text>
        <dbReference type="Rhea" id="RHEA:10684"/>
        <dbReference type="Rhea" id="RHEA-COMP:10136"/>
        <dbReference type="Rhea" id="RHEA-COMP:20101"/>
        <dbReference type="ChEBI" id="CHEBI:15377"/>
        <dbReference type="ChEBI" id="CHEBI:43474"/>
        <dbReference type="ChEBI" id="CHEBI:46858"/>
        <dbReference type="ChEBI" id="CHEBI:61978"/>
        <dbReference type="EC" id="3.1.3.48"/>
    </reaction>
</comment>
<evidence type="ECO:0000256" key="3">
    <source>
        <dbReference type="ARBA" id="ARBA00022801"/>
    </source>
</evidence>
<dbReference type="Proteomes" id="UP000542342">
    <property type="component" value="Unassembled WGS sequence"/>
</dbReference>
<keyword evidence="3" id="KW-0378">Hydrolase</keyword>
<evidence type="ECO:0000256" key="1">
    <source>
        <dbReference type="ARBA" id="ARBA00005750"/>
    </source>
</evidence>
<gene>
    <name evidence="5" type="ORF">H0921_15715</name>
</gene>
<dbReference type="Gene3D" id="3.20.20.140">
    <property type="entry name" value="Metal-dependent hydrolases"/>
    <property type="match status" value="1"/>
</dbReference>
<reference evidence="5 6" key="1">
    <citation type="submission" date="2020-07" db="EMBL/GenBank/DDBJ databases">
        <title>Thermogemmata thermophila gen. nov., sp. nov., a novel moderate thermophilic planctomycete from a Kamchatka hot spring.</title>
        <authorList>
            <person name="Elcheninov A.G."/>
            <person name="Podosokorskaya O.A."/>
            <person name="Kovaleva O.L."/>
            <person name="Novikov A."/>
            <person name="Bonch-Osmolovskaya E.A."/>
            <person name="Toshchakov S.V."/>
            <person name="Kublanov I.V."/>
        </authorList>
    </citation>
    <scope>NUCLEOTIDE SEQUENCE [LARGE SCALE GENOMIC DNA]</scope>
    <source>
        <strain evidence="5 6">2918</strain>
    </source>
</reference>
<keyword evidence="6" id="KW-1185">Reference proteome</keyword>
<dbReference type="EC" id="3.1.3.48" evidence="2"/>
<sequence>MVPFADTHVHLLPGRDDGPLTVDEALAMCRMLVSEGVRHAAALAHQNASYPDNDAAALRTAVAELQPLLQARQIPLTLYPAGEIMLGPEFLDQWKAGRYLTLGDSGQTLLVEMPHGQFLDLLPLADYFRPLGIRLIVAHAERYPELLYDPDLAQRWIAAGCLFQVTTQALAEPWDATTEHALKDWAVGGFIHLLGSDGHGIDRRRPLFREGYQRLVQWVGRRAAERIASFWGIAALQGLPLHIPPPRPPRRTWFHRLFG</sequence>
<dbReference type="InterPro" id="IPR032466">
    <property type="entry name" value="Metal_Hydrolase"/>
</dbReference>
<dbReference type="PANTHER" id="PTHR39181:SF1">
    <property type="entry name" value="TYROSINE-PROTEIN PHOSPHATASE YWQE"/>
    <property type="match status" value="1"/>
</dbReference>
<name>A0A7V8VGS2_9BACT</name>
<dbReference type="UniPathway" id="UPA00934"/>
<dbReference type="GO" id="GO:0030145">
    <property type="term" value="F:manganese ion binding"/>
    <property type="evidence" value="ECO:0007669"/>
    <property type="project" value="InterPro"/>
</dbReference>
<organism evidence="5 6">
    <name type="scientific">Thermogemmata fonticola</name>
    <dbReference type="NCBI Taxonomy" id="2755323"/>
    <lineage>
        <taxon>Bacteria</taxon>
        <taxon>Pseudomonadati</taxon>
        <taxon>Planctomycetota</taxon>
        <taxon>Planctomycetia</taxon>
        <taxon>Gemmatales</taxon>
        <taxon>Gemmataceae</taxon>
        <taxon>Thermogemmata</taxon>
    </lineage>
</organism>
<dbReference type="GO" id="GO:0045227">
    <property type="term" value="P:capsule polysaccharide biosynthetic process"/>
    <property type="evidence" value="ECO:0007669"/>
    <property type="project" value="UniProtKB-UniPathway"/>
</dbReference>
<protein>
    <recommendedName>
        <fullName evidence="2">protein-tyrosine-phosphatase</fullName>
        <ecNumber evidence="2">3.1.3.48</ecNumber>
    </recommendedName>
</protein>
<dbReference type="PIRSF" id="PIRSF016557">
    <property type="entry name" value="Caps_synth_CpsB"/>
    <property type="match status" value="1"/>
</dbReference>
<dbReference type="SUPFAM" id="SSF51556">
    <property type="entry name" value="Metallo-dependent hydrolases"/>
    <property type="match status" value="1"/>
</dbReference>
<dbReference type="EMBL" id="JACEFB010000016">
    <property type="protein sequence ID" value="MBA2227605.1"/>
    <property type="molecule type" value="Genomic_DNA"/>
</dbReference>
<comment type="caution">
    <text evidence="5">The sequence shown here is derived from an EMBL/GenBank/DDBJ whole genome shotgun (WGS) entry which is preliminary data.</text>
</comment>
<evidence type="ECO:0000256" key="2">
    <source>
        <dbReference type="ARBA" id="ARBA00013064"/>
    </source>
</evidence>
<dbReference type="Pfam" id="PF19567">
    <property type="entry name" value="CpsB_CapC"/>
    <property type="match status" value="1"/>
</dbReference>
<dbReference type="AlphaFoldDB" id="A0A7V8VGS2"/>
<dbReference type="InterPro" id="IPR016667">
    <property type="entry name" value="Caps_polysacc_synth_CpsB/CapC"/>
</dbReference>
<evidence type="ECO:0000256" key="4">
    <source>
        <dbReference type="ARBA" id="ARBA00051722"/>
    </source>
</evidence>
<dbReference type="RefSeq" id="WP_194539468.1">
    <property type="nucleotide sequence ID" value="NZ_JACEFB010000016.1"/>
</dbReference>
<comment type="similarity">
    <text evidence="1">Belongs to the metallo-dependent hydrolases superfamily. CpsB/CapC family.</text>
</comment>
<evidence type="ECO:0000313" key="6">
    <source>
        <dbReference type="Proteomes" id="UP000542342"/>
    </source>
</evidence>
<dbReference type="GO" id="GO:0004725">
    <property type="term" value="F:protein tyrosine phosphatase activity"/>
    <property type="evidence" value="ECO:0007669"/>
    <property type="project" value="UniProtKB-EC"/>
</dbReference>
<proteinExistence type="inferred from homology"/>